<evidence type="ECO:0000313" key="3">
    <source>
        <dbReference type="Proteomes" id="UP000321192"/>
    </source>
</evidence>
<dbReference type="NCBIfam" id="NF041281">
    <property type="entry name" value="TraA_gammapb"/>
    <property type="match status" value="1"/>
</dbReference>
<reference evidence="2 3" key="1">
    <citation type="submission" date="2018-09" db="EMBL/GenBank/DDBJ databases">
        <title>Metagenome Assembled Genomes from an Advanced Water Purification Facility.</title>
        <authorList>
            <person name="Stamps B.W."/>
            <person name="Spear J.R."/>
        </authorList>
    </citation>
    <scope>NUCLEOTIDE SEQUENCE [LARGE SCALE GENOMIC DNA]</scope>
    <source>
        <strain evidence="2">Bin_27_1</strain>
    </source>
</reference>
<sequence>MTAAATASASTEGTEFQDLYDMLVGWSEGYLGKALAIAAFLTGAIVGFAKSTAMPALVGVVFAVVFSIGPGIIAGMMTAVI</sequence>
<proteinExistence type="predicted"/>
<dbReference type="InterPro" id="IPR059173">
    <property type="entry name" value="TraA_dom"/>
</dbReference>
<name>A0A5C7T7X7_THASP</name>
<keyword evidence="1" id="KW-1133">Transmembrane helix</keyword>
<keyword evidence="1" id="KW-0472">Membrane</keyword>
<gene>
    <name evidence="2" type="ORF">E6Q80_00590</name>
</gene>
<accession>A0A5C7T7X7</accession>
<evidence type="ECO:0000256" key="1">
    <source>
        <dbReference type="SAM" id="Phobius"/>
    </source>
</evidence>
<evidence type="ECO:0000313" key="2">
    <source>
        <dbReference type="EMBL" id="TXH92314.1"/>
    </source>
</evidence>
<comment type="caution">
    <text evidence="2">The sequence shown here is derived from an EMBL/GenBank/DDBJ whole genome shotgun (WGS) entry which is preliminary data.</text>
</comment>
<dbReference type="Proteomes" id="UP000321192">
    <property type="component" value="Unassembled WGS sequence"/>
</dbReference>
<dbReference type="EMBL" id="SSFD01000012">
    <property type="protein sequence ID" value="TXH92314.1"/>
    <property type="molecule type" value="Genomic_DNA"/>
</dbReference>
<organism evidence="2 3">
    <name type="scientific">Thauera aminoaromatica</name>
    <dbReference type="NCBI Taxonomy" id="164330"/>
    <lineage>
        <taxon>Bacteria</taxon>
        <taxon>Pseudomonadati</taxon>
        <taxon>Pseudomonadota</taxon>
        <taxon>Betaproteobacteria</taxon>
        <taxon>Rhodocyclales</taxon>
        <taxon>Zoogloeaceae</taxon>
        <taxon>Thauera</taxon>
    </lineage>
</organism>
<keyword evidence="1" id="KW-0812">Transmembrane</keyword>
<evidence type="ECO:0008006" key="4">
    <source>
        <dbReference type="Google" id="ProtNLM"/>
    </source>
</evidence>
<protein>
    <recommendedName>
        <fullName evidence="4">Pili assembly chaperone</fullName>
    </recommendedName>
</protein>
<feature type="transmembrane region" description="Helical" evidence="1">
    <location>
        <begin position="56"/>
        <end position="80"/>
    </location>
</feature>
<dbReference type="AlphaFoldDB" id="A0A5C7T7X7"/>
<feature type="transmembrane region" description="Helical" evidence="1">
    <location>
        <begin position="30"/>
        <end position="49"/>
    </location>
</feature>